<evidence type="ECO:0000313" key="1">
    <source>
        <dbReference type="EMBL" id="TXL80322.1"/>
    </source>
</evidence>
<dbReference type="OrthoDB" id="7376038at2"/>
<reference evidence="1 2" key="1">
    <citation type="submission" date="2019-06" db="EMBL/GenBank/DDBJ databases">
        <title>New taxonomy in bacterial strain CC-CFT640, isolated from vineyard.</title>
        <authorList>
            <person name="Lin S.-Y."/>
            <person name="Tsai C.-F."/>
            <person name="Young C.-C."/>
        </authorList>
    </citation>
    <scope>NUCLEOTIDE SEQUENCE [LARGE SCALE GENOMIC DNA]</scope>
    <source>
        <strain evidence="1 2">CC-CFT640</strain>
    </source>
</reference>
<dbReference type="Proteomes" id="UP000321638">
    <property type="component" value="Unassembled WGS sequence"/>
</dbReference>
<dbReference type="AlphaFoldDB" id="A0A5C8PTC3"/>
<proteinExistence type="predicted"/>
<keyword evidence="2" id="KW-1185">Reference proteome</keyword>
<evidence type="ECO:0000313" key="2">
    <source>
        <dbReference type="Proteomes" id="UP000321638"/>
    </source>
</evidence>
<gene>
    <name evidence="1" type="ORF">FHP25_04625</name>
</gene>
<comment type="caution">
    <text evidence="1">The sequence shown here is derived from an EMBL/GenBank/DDBJ whole genome shotgun (WGS) entry which is preliminary data.</text>
</comment>
<accession>A0A5C8PTC3</accession>
<sequence>MPTCPSTLPLDWPALCAHVRRRQLPDHRGELPPRRADMLPLDAPLAVAVCAQFGQRHRFATEHEAEIWRWIGPRALGVCNRWQGLRHDREDVRVAVGTVRHWRSSGDARQADLARRELIGRWARYRRGMRTFATQLDGVRRSLAPPVVPAPVAVPLLQAAE</sequence>
<name>A0A5C8PTC3_9HYPH</name>
<dbReference type="RefSeq" id="WP_147845737.1">
    <property type="nucleotide sequence ID" value="NZ_VDUZ01000004.1"/>
</dbReference>
<organism evidence="1 2">
    <name type="scientific">Vineibacter terrae</name>
    <dbReference type="NCBI Taxonomy" id="2586908"/>
    <lineage>
        <taxon>Bacteria</taxon>
        <taxon>Pseudomonadati</taxon>
        <taxon>Pseudomonadota</taxon>
        <taxon>Alphaproteobacteria</taxon>
        <taxon>Hyphomicrobiales</taxon>
        <taxon>Vineibacter</taxon>
    </lineage>
</organism>
<dbReference type="EMBL" id="VDUZ01000004">
    <property type="protein sequence ID" value="TXL80322.1"/>
    <property type="molecule type" value="Genomic_DNA"/>
</dbReference>
<protein>
    <submittedName>
        <fullName evidence="1">Uncharacterized protein</fullName>
    </submittedName>
</protein>